<dbReference type="Proteomes" id="UP001153269">
    <property type="component" value="Unassembled WGS sequence"/>
</dbReference>
<evidence type="ECO:0000313" key="3">
    <source>
        <dbReference type="EMBL" id="CAB1426240.1"/>
    </source>
</evidence>
<sequence>MMQSRRTDAGTSCVRSGGETKALRRDHCNWNRGGRLQELRIRLLARKFLHMWMEKTFGRVPPQKARSHYDSVVLRQAMEGWRDEWWTSRREWSLTTRAQCHYRYYLCNLAFHRWKTYISLQREKKSKLKNAQSYADRQRIRLVWERWEAFIEMRRMKKRMIKSAVEHNRLAALHSAWSLWRTRLQQLQHLNTLEEQTVKQQALALKKKAWLQWTEMHVAFRCKKEKESRASLHFIVKLKRNTLHQWTSYVSSCQTKRMSQAAAQRACYLRLVRTCWSRWRKALHRRWSEEVRLQAAGQLATQSTQRRALERWRTYVTLCKHEAEMNQMAIQHHQHHLLSSGLQGLFLNVTWNKTHRLNNNMAVQHYHQTMMRRFWRLWQDRLEEAEDKSIQPQIEKAATNYSMSVLSSSFHGSRERLFSERMAILQEEQYHMQRAFACWRQRTEQRISEEEKKEASEHLNLQRLLHKTVTQWKENSSEIRDRRSREHQACHQGDLCHFKWALGKWKKFVQIKREKKSKLEEMQRFDETNILKHTFMAWRTHHLQMCHIYAQAEELHRKKTQNFLRRVLSVWRENAGLQAESRHLEQRAQNHSQHFLLSKVFLAWREVTTLAVIKHHQQGEAVSRAQRAINQVFLLQSFTQWRKRTREARKERMCMEKARWHHESKLLSKALKHWNKHQDQNRKNKVMKRQGILLLRLKMYQTYYEQWKTKLQRRRREAKQTEKALWHWSLTLQSKVLYGWRLMVTEQRQKQEQAASAARVYRDQLLREGVTCILTYAAHMNDLTPSLTQHSQEQRSRHLQRVVRRCAMRWKQRALCKPQREKAALEQLRKKKVTFCLTTRGPERVPESNSVDQEAEDVGLCRLLPTNITRRQPRRCREQFESPVSVLLHTGCQNNQTGLHPADALVRSTHQCSITSTVSPCEAHASVADSSQGSEDLLLPPSAFMNTGSQSMLGKSRWTGDYPCVSFHQFDTPFKHYSWYPETEGLDIEEARTDPTSFLTRELLSIQLNMKSFQRDRKQLRSWQKLREVLQSWLQTSGEDEQMEKDSVSQELKELDERIDRLSSELTNQKPKMLLHAERVQRLQTALHTSGVIALSRKTREMETVYNVTGNRTGPHTLPE</sequence>
<evidence type="ECO:0000256" key="1">
    <source>
        <dbReference type="SAM" id="Coils"/>
    </source>
</evidence>
<keyword evidence="1" id="KW-0175">Coiled coil</keyword>
<dbReference type="EMBL" id="CADEAL010000870">
    <property type="protein sequence ID" value="CAB1426240.1"/>
    <property type="molecule type" value="Genomic_DNA"/>
</dbReference>
<reference evidence="3" key="1">
    <citation type="submission" date="2020-03" db="EMBL/GenBank/DDBJ databases">
        <authorList>
            <person name="Weist P."/>
        </authorList>
    </citation>
    <scope>NUCLEOTIDE SEQUENCE</scope>
</reference>
<dbReference type="GO" id="GO:0019902">
    <property type="term" value="F:phosphatase binding"/>
    <property type="evidence" value="ECO:0007669"/>
    <property type="project" value="TreeGrafter"/>
</dbReference>
<gene>
    <name evidence="3" type="ORF">PLEPLA_LOCUS14175</name>
</gene>
<name>A0A9N7YCB0_PLEPL</name>
<dbReference type="PANTHER" id="PTHR22028">
    <property type="entry name" value="SFI1 SPINDLE BODY DOMAIN-CONTAINING PROTEIN-RELATED"/>
    <property type="match status" value="1"/>
</dbReference>
<dbReference type="Pfam" id="PF08457">
    <property type="entry name" value="Sfi1"/>
    <property type="match status" value="1"/>
</dbReference>
<comment type="caution">
    <text evidence="3">The sequence shown here is derived from an EMBL/GenBank/DDBJ whole genome shotgun (WGS) entry which is preliminary data.</text>
</comment>
<dbReference type="InterPro" id="IPR052270">
    <property type="entry name" value="CACF_protein"/>
</dbReference>
<dbReference type="InterPro" id="IPR013665">
    <property type="entry name" value="Sfi1_dom"/>
</dbReference>
<feature type="domain" description="Sfi1 spindle body" evidence="2">
    <location>
        <begin position="413"/>
        <end position="575"/>
    </location>
</feature>
<keyword evidence="4" id="KW-1185">Reference proteome</keyword>
<proteinExistence type="predicted"/>
<protein>
    <recommendedName>
        <fullName evidence="2">Sfi1 spindle body domain-containing protein</fullName>
    </recommendedName>
</protein>
<dbReference type="PANTHER" id="PTHR22028:SF4">
    <property type="entry name" value="PROTEIN SFI1 HOMOLOG"/>
    <property type="match status" value="1"/>
</dbReference>
<dbReference type="AlphaFoldDB" id="A0A9N7YCB0"/>
<accession>A0A9N7YCB0</accession>
<evidence type="ECO:0000313" key="4">
    <source>
        <dbReference type="Proteomes" id="UP001153269"/>
    </source>
</evidence>
<organism evidence="3 4">
    <name type="scientific">Pleuronectes platessa</name>
    <name type="common">European plaice</name>
    <dbReference type="NCBI Taxonomy" id="8262"/>
    <lineage>
        <taxon>Eukaryota</taxon>
        <taxon>Metazoa</taxon>
        <taxon>Chordata</taxon>
        <taxon>Craniata</taxon>
        <taxon>Vertebrata</taxon>
        <taxon>Euteleostomi</taxon>
        <taxon>Actinopterygii</taxon>
        <taxon>Neopterygii</taxon>
        <taxon>Teleostei</taxon>
        <taxon>Neoteleostei</taxon>
        <taxon>Acanthomorphata</taxon>
        <taxon>Carangaria</taxon>
        <taxon>Pleuronectiformes</taxon>
        <taxon>Pleuronectoidei</taxon>
        <taxon>Pleuronectidae</taxon>
        <taxon>Pleuronectes</taxon>
    </lineage>
</organism>
<feature type="coiled-coil region" evidence="1">
    <location>
        <begin position="1038"/>
        <end position="1065"/>
    </location>
</feature>
<evidence type="ECO:0000259" key="2">
    <source>
        <dbReference type="Pfam" id="PF08457"/>
    </source>
</evidence>